<dbReference type="InterPro" id="IPR027246">
    <property type="entry name" value="Porin_Euk/Tom40"/>
</dbReference>
<evidence type="ECO:0000256" key="7">
    <source>
        <dbReference type="ARBA" id="ARBA00022927"/>
    </source>
</evidence>
<evidence type="ECO:0000256" key="1">
    <source>
        <dbReference type="ARBA" id="ARBA00004374"/>
    </source>
</evidence>
<dbReference type="GO" id="GO:0046930">
    <property type="term" value="C:pore complex"/>
    <property type="evidence" value="ECO:0007669"/>
    <property type="project" value="UniProtKB-KW"/>
</dbReference>
<proteinExistence type="inferred from homology"/>
<evidence type="ECO:0000256" key="2">
    <source>
        <dbReference type="ARBA" id="ARBA00010510"/>
    </source>
</evidence>
<keyword evidence="4" id="KW-1134">Transmembrane beta strand</keyword>
<evidence type="ECO:0000256" key="9">
    <source>
        <dbReference type="ARBA" id="ARBA00023114"/>
    </source>
</evidence>
<keyword evidence="9" id="KW-0626">Porin</keyword>
<evidence type="ECO:0000256" key="8">
    <source>
        <dbReference type="ARBA" id="ARBA00023065"/>
    </source>
</evidence>
<dbReference type="Gene3D" id="2.40.160.10">
    <property type="entry name" value="Porin"/>
    <property type="match status" value="1"/>
</dbReference>
<gene>
    <name evidence="14" type="ORF">EV356DRAFT_498623</name>
</gene>
<evidence type="ECO:0000313" key="14">
    <source>
        <dbReference type="EMBL" id="KAF2236186.1"/>
    </source>
</evidence>
<name>A0A6A6HDH0_VIRVR</name>
<keyword evidence="6" id="KW-1000">Mitochondrion outer membrane</keyword>
<keyword evidence="8" id="KW-0406">Ion transport</keyword>
<dbReference type="EMBL" id="ML991786">
    <property type="protein sequence ID" value="KAF2236186.1"/>
    <property type="molecule type" value="Genomic_DNA"/>
</dbReference>
<dbReference type="GO" id="GO:0005741">
    <property type="term" value="C:mitochondrial outer membrane"/>
    <property type="evidence" value="ECO:0007669"/>
    <property type="project" value="UniProtKB-SubCell"/>
</dbReference>
<keyword evidence="3" id="KW-0813">Transport</keyword>
<organism evidence="14 15">
    <name type="scientific">Viridothelium virens</name>
    <name type="common">Speckled blister lichen</name>
    <name type="synonym">Trypethelium virens</name>
    <dbReference type="NCBI Taxonomy" id="1048519"/>
    <lineage>
        <taxon>Eukaryota</taxon>
        <taxon>Fungi</taxon>
        <taxon>Dikarya</taxon>
        <taxon>Ascomycota</taxon>
        <taxon>Pezizomycotina</taxon>
        <taxon>Dothideomycetes</taxon>
        <taxon>Dothideomycetes incertae sedis</taxon>
        <taxon>Trypetheliales</taxon>
        <taxon>Trypetheliaceae</taxon>
        <taxon>Viridothelium</taxon>
    </lineage>
</organism>
<evidence type="ECO:0000256" key="13">
    <source>
        <dbReference type="ARBA" id="ARBA00078731"/>
    </source>
</evidence>
<reference evidence="14" key="1">
    <citation type="journal article" date="2020" name="Stud. Mycol.">
        <title>101 Dothideomycetes genomes: a test case for predicting lifestyles and emergence of pathogens.</title>
        <authorList>
            <person name="Haridas S."/>
            <person name="Albert R."/>
            <person name="Binder M."/>
            <person name="Bloem J."/>
            <person name="Labutti K."/>
            <person name="Salamov A."/>
            <person name="Andreopoulos B."/>
            <person name="Baker S."/>
            <person name="Barry K."/>
            <person name="Bills G."/>
            <person name="Bluhm B."/>
            <person name="Cannon C."/>
            <person name="Castanera R."/>
            <person name="Culley D."/>
            <person name="Daum C."/>
            <person name="Ezra D."/>
            <person name="Gonzalez J."/>
            <person name="Henrissat B."/>
            <person name="Kuo A."/>
            <person name="Liang C."/>
            <person name="Lipzen A."/>
            <person name="Lutzoni F."/>
            <person name="Magnuson J."/>
            <person name="Mondo S."/>
            <person name="Nolan M."/>
            <person name="Ohm R."/>
            <person name="Pangilinan J."/>
            <person name="Park H.-J."/>
            <person name="Ramirez L."/>
            <person name="Alfaro M."/>
            <person name="Sun H."/>
            <person name="Tritt A."/>
            <person name="Yoshinaga Y."/>
            <person name="Zwiers L.-H."/>
            <person name="Turgeon B."/>
            <person name="Goodwin S."/>
            <person name="Spatafora J."/>
            <person name="Crous P."/>
            <person name="Grigoriev I."/>
        </authorList>
    </citation>
    <scope>NUCLEOTIDE SEQUENCE</scope>
    <source>
        <strain evidence="14">Tuck. ex Michener</strain>
    </source>
</reference>
<dbReference type="InterPro" id="IPR023614">
    <property type="entry name" value="Porin_dom_sf"/>
</dbReference>
<keyword evidence="11" id="KW-0472">Membrane</keyword>
<dbReference type="InterPro" id="IPR037930">
    <property type="entry name" value="Tom40"/>
</dbReference>
<comment type="function">
    <text evidence="12">Channel-forming protein essential for import of protein precursors into mitochondria.</text>
</comment>
<evidence type="ECO:0000256" key="5">
    <source>
        <dbReference type="ARBA" id="ARBA00022692"/>
    </source>
</evidence>
<dbReference type="GO" id="GO:0030150">
    <property type="term" value="P:protein import into mitochondrial matrix"/>
    <property type="evidence" value="ECO:0007669"/>
    <property type="project" value="InterPro"/>
</dbReference>
<comment type="similarity">
    <text evidence="2">Belongs to the Tom40 family.</text>
</comment>
<evidence type="ECO:0000313" key="15">
    <source>
        <dbReference type="Proteomes" id="UP000800092"/>
    </source>
</evidence>
<dbReference type="GO" id="GO:0015288">
    <property type="term" value="F:porin activity"/>
    <property type="evidence" value="ECO:0007669"/>
    <property type="project" value="UniProtKB-KW"/>
</dbReference>
<evidence type="ECO:0000256" key="6">
    <source>
        <dbReference type="ARBA" id="ARBA00022787"/>
    </source>
</evidence>
<dbReference type="OrthoDB" id="19656at2759"/>
<dbReference type="AlphaFoldDB" id="A0A6A6HDH0"/>
<evidence type="ECO:0000256" key="10">
    <source>
        <dbReference type="ARBA" id="ARBA00023128"/>
    </source>
</evidence>
<keyword evidence="15" id="KW-1185">Reference proteome</keyword>
<keyword evidence="10" id="KW-0496">Mitochondrion</keyword>
<dbReference type="PANTHER" id="PTHR10802">
    <property type="entry name" value="MITOCHONDRIAL IMPORT RECEPTOR SUBUNIT TOM40"/>
    <property type="match status" value="1"/>
</dbReference>
<evidence type="ECO:0000256" key="3">
    <source>
        <dbReference type="ARBA" id="ARBA00022448"/>
    </source>
</evidence>
<keyword evidence="7" id="KW-0653">Protein transport</keyword>
<sequence>MTSPQTPTDFAAESIAQTSNFAREKSTVAIEKGSSALGGSLDFLSQNAISRSLSNSYNYFQSRREALGLPNPGTVDNIASELSRGVLLTNLIFSGLRADLTKTTSVNPLFQVSHAFSQGSQQLPPYAFAAIYGSSKVFMQATLDSDRSLQGRFNYRWNPSFVTKTSTQIAPGATGGAMISIENDYTGLDFSASLKAVNPWLFDDRLTGIYIASYLQSVTPRLALGLEAVWQRANASEGPQAAVSYAARYKGDDWIGSMQYLASGAVQTSYWRRLTEKVEAGVDLNLQFTGLSGAPGGGGGAMMGAGGAKREGVATLGAKYDFRASSFRAQVDSQGKLGCLLEKRVANPVQITFAGELDHVKNQAKIGLGVSIEAAGEEVMAEQEKAQNAPTPPF</sequence>
<dbReference type="Proteomes" id="UP000800092">
    <property type="component" value="Unassembled WGS sequence"/>
</dbReference>
<dbReference type="GO" id="GO:0006811">
    <property type="term" value="P:monoatomic ion transport"/>
    <property type="evidence" value="ECO:0007669"/>
    <property type="project" value="UniProtKB-KW"/>
</dbReference>
<dbReference type="Pfam" id="PF01459">
    <property type="entry name" value="Porin_3"/>
    <property type="match status" value="1"/>
</dbReference>
<protein>
    <recommendedName>
        <fullName evidence="13">Translocase of outer membrane 40 kDa subunit</fullName>
    </recommendedName>
</protein>
<evidence type="ECO:0000256" key="4">
    <source>
        <dbReference type="ARBA" id="ARBA00022452"/>
    </source>
</evidence>
<accession>A0A6A6HDH0</accession>
<dbReference type="FunFam" id="2.40.160.10:FF:000009">
    <property type="entry name" value="Mitochondrial import receptor subunit TOM40"/>
    <property type="match status" value="1"/>
</dbReference>
<keyword evidence="5" id="KW-0812">Transmembrane</keyword>
<evidence type="ECO:0000256" key="12">
    <source>
        <dbReference type="ARBA" id="ARBA00053390"/>
    </source>
</evidence>
<dbReference type="CDD" id="cd07305">
    <property type="entry name" value="Porin3_Tom40"/>
    <property type="match status" value="1"/>
</dbReference>
<evidence type="ECO:0000256" key="11">
    <source>
        <dbReference type="ARBA" id="ARBA00023136"/>
    </source>
</evidence>
<comment type="subcellular location">
    <subcellularLocation>
        <location evidence="1">Mitochondrion outer membrane</location>
        <topology evidence="1">Multi-pass membrane protein</topology>
    </subcellularLocation>
</comment>
<dbReference type="GO" id="GO:0008320">
    <property type="term" value="F:protein transmembrane transporter activity"/>
    <property type="evidence" value="ECO:0007669"/>
    <property type="project" value="InterPro"/>
</dbReference>